<dbReference type="GO" id="GO:0016020">
    <property type="term" value="C:membrane"/>
    <property type="evidence" value="ECO:0007669"/>
    <property type="project" value="TreeGrafter"/>
</dbReference>
<evidence type="ECO:0000256" key="1">
    <source>
        <dbReference type="SAM" id="Phobius"/>
    </source>
</evidence>
<feature type="domain" description="Fatty acid desaturase" evidence="2">
    <location>
        <begin position="65"/>
        <end position="339"/>
    </location>
</feature>
<sequence>MEQIFIRPTYKKAGPNDFFRKLQKEVQDNVLTDTSIQRKNVIKSISVLLFYFILYACILIFGNNVWLLFLFYIFLGFSTMILFINAFHDAAHGAVFKNKKLNKRFMYVLELFGSNSYIWSKRHLLLHHPYPNVQNWDTDIKQSDIVHLFPESPILKIHKYQHIYMWFIYPFYTLNWLFNRDFKDFFGTKDNYLKRILRIPKIEYFKLFAAKIFNVFYLVIVPILFLNQPWYLIVFAWLVMHIAASMLGVIALISTHVDEDAVFPMPPEDGKMDTTWAIHQLTVTKDFSADNKLANFLFGGFTHHVAHHLFPHVAHTYYPKITPIIRRYAKEYGFPYTCYPAYQAIRSHYFLLKKSGVKGGLKESIFAHGEI</sequence>
<protein>
    <submittedName>
        <fullName evidence="3">Linoleoyl-CoA desaturase</fullName>
    </submittedName>
</protein>
<dbReference type="Pfam" id="PF00487">
    <property type="entry name" value="FA_desaturase"/>
    <property type="match status" value="1"/>
</dbReference>
<proteinExistence type="predicted"/>
<reference evidence="3 4" key="1">
    <citation type="submission" date="2019-03" db="EMBL/GenBank/DDBJ databases">
        <title>Genomic Encyclopedia of Archaeal and Bacterial Type Strains, Phase II (KMG-II): from individual species to whole genera.</title>
        <authorList>
            <person name="Goeker M."/>
        </authorList>
    </citation>
    <scope>NUCLEOTIDE SEQUENCE [LARGE SCALE GENOMIC DNA]</scope>
    <source>
        <strain evidence="3 4">DSM 22554</strain>
    </source>
</reference>
<evidence type="ECO:0000313" key="3">
    <source>
        <dbReference type="EMBL" id="TCK85062.1"/>
    </source>
</evidence>
<gene>
    <name evidence="3" type="ORF">C8N28_0358</name>
</gene>
<keyword evidence="4" id="KW-1185">Reference proteome</keyword>
<dbReference type="GO" id="GO:0008610">
    <property type="term" value="P:lipid biosynthetic process"/>
    <property type="evidence" value="ECO:0007669"/>
    <property type="project" value="UniProtKB-ARBA"/>
</dbReference>
<dbReference type="Proteomes" id="UP000294616">
    <property type="component" value="Unassembled WGS sequence"/>
</dbReference>
<dbReference type="AlphaFoldDB" id="A0A4R1M1I7"/>
<dbReference type="GO" id="GO:0016717">
    <property type="term" value="F:oxidoreductase activity, acting on paired donors, with oxidation of a pair of donors resulting in the reduction of molecular oxygen to two molecules of water"/>
    <property type="evidence" value="ECO:0007669"/>
    <property type="project" value="TreeGrafter"/>
</dbReference>
<dbReference type="RefSeq" id="WP_132220962.1">
    <property type="nucleotide sequence ID" value="NZ_SMGO01000001.1"/>
</dbReference>
<dbReference type="OrthoDB" id="104711at2"/>
<keyword evidence="1" id="KW-0472">Membrane</keyword>
<feature type="transmembrane region" description="Helical" evidence="1">
    <location>
        <begin position="41"/>
        <end position="61"/>
    </location>
</feature>
<comment type="caution">
    <text evidence="3">The sequence shown here is derived from an EMBL/GenBank/DDBJ whole genome shotgun (WGS) entry which is preliminary data.</text>
</comment>
<feature type="transmembrane region" description="Helical" evidence="1">
    <location>
        <begin position="67"/>
        <end position="87"/>
    </location>
</feature>
<dbReference type="InterPro" id="IPR005804">
    <property type="entry name" value="FA_desaturase_dom"/>
</dbReference>
<accession>A0A4R1M1I7</accession>
<evidence type="ECO:0000259" key="2">
    <source>
        <dbReference type="Pfam" id="PF00487"/>
    </source>
</evidence>
<dbReference type="PANTHER" id="PTHR19353:SF19">
    <property type="entry name" value="DELTA(5) FATTY ACID DESATURASE C-RELATED"/>
    <property type="match status" value="1"/>
</dbReference>
<dbReference type="EMBL" id="SMGO01000001">
    <property type="protein sequence ID" value="TCK85062.1"/>
    <property type="molecule type" value="Genomic_DNA"/>
</dbReference>
<keyword evidence="1" id="KW-0812">Transmembrane</keyword>
<dbReference type="InterPro" id="IPR012171">
    <property type="entry name" value="Fatty_acid_desaturase"/>
</dbReference>
<feature type="transmembrane region" description="Helical" evidence="1">
    <location>
        <begin position="231"/>
        <end position="253"/>
    </location>
</feature>
<evidence type="ECO:0000313" key="4">
    <source>
        <dbReference type="Proteomes" id="UP000294616"/>
    </source>
</evidence>
<feature type="transmembrane region" description="Helical" evidence="1">
    <location>
        <begin position="204"/>
        <end position="225"/>
    </location>
</feature>
<name>A0A4R1M1I7_9SPHI</name>
<dbReference type="PANTHER" id="PTHR19353">
    <property type="entry name" value="FATTY ACID DESATURASE 2"/>
    <property type="match status" value="1"/>
</dbReference>
<keyword evidence="1" id="KW-1133">Transmembrane helix</keyword>
<organism evidence="3 4">
    <name type="scientific">Albibacterium bauzanense</name>
    <dbReference type="NCBI Taxonomy" id="653929"/>
    <lineage>
        <taxon>Bacteria</taxon>
        <taxon>Pseudomonadati</taxon>
        <taxon>Bacteroidota</taxon>
        <taxon>Sphingobacteriia</taxon>
        <taxon>Sphingobacteriales</taxon>
        <taxon>Sphingobacteriaceae</taxon>
        <taxon>Albibacterium</taxon>
    </lineage>
</organism>